<evidence type="ECO:0000313" key="2">
    <source>
        <dbReference type="Proteomes" id="UP001300871"/>
    </source>
</evidence>
<protein>
    <submittedName>
        <fullName evidence="1">Uncharacterized protein</fullName>
    </submittedName>
</protein>
<proteinExistence type="predicted"/>
<evidence type="ECO:0000313" key="1">
    <source>
        <dbReference type="EMBL" id="MDB2000466.1"/>
    </source>
</evidence>
<dbReference type="RefSeq" id="WP_215629263.1">
    <property type="nucleotide sequence ID" value="NZ_JAQLGH010000021.1"/>
</dbReference>
<accession>A0AAW6AUL1</accession>
<comment type="caution">
    <text evidence="1">The sequence shown here is derived from an EMBL/GenBank/DDBJ whole genome shotgun (WGS) entry which is preliminary data.</text>
</comment>
<reference evidence="1" key="1">
    <citation type="submission" date="2023-01" db="EMBL/GenBank/DDBJ databases">
        <title>Human gut microbiome strain richness.</title>
        <authorList>
            <person name="Chen-Liaw A."/>
        </authorList>
    </citation>
    <scope>NUCLEOTIDE SEQUENCE</scope>
    <source>
        <strain evidence="1">B1_m1001713B170214d0_201011</strain>
    </source>
</reference>
<dbReference type="AlphaFoldDB" id="A0AAW6AUL1"/>
<dbReference type="Proteomes" id="UP001300871">
    <property type="component" value="Unassembled WGS sequence"/>
</dbReference>
<dbReference type="EMBL" id="JAQLGM010000020">
    <property type="protein sequence ID" value="MDB2000466.1"/>
    <property type="molecule type" value="Genomic_DNA"/>
</dbReference>
<gene>
    <name evidence="1" type="ORF">PM006_09660</name>
</gene>
<organism evidence="1 2">
    <name type="scientific">Clostridium symbiosum</name>
    <name type="common">Bacteroides symbiosus</name>
    <dbReference type="NCBI Taxonomy" id="1512"/>
    <lineage>
        <taxon>Bacteria</taxon>
        <taxon>Bacillati</taxon>
        <taxon>Bacillota</taxon>
        <taxon>Clostridia</taxon>
        <taxon>Lachnospirales</taxon>
        <taxon>Lachnospiraceae</taxon>
        <taxon>Otoolea</taxon>
    </lineage>
</organism>
<sequence>MDINQFKRERDEALLSLDKEKILRFCEKYQVPMPNNDLSFWAGIHKSIYLLKTATPEQKEFSKNWLISRGFKPGIG</sequence>
<name>A0AAW6AUL1_CLOSY</name>